<sequence length="749" mass="90952">MQTYLLKIYHWFNKWKLIFKDFLNDVWQTLEWHKMTFGLNYTKWEFSYSLTTEKETYTALESKFYTSFNDFQIIQDNKNIWWFDASRTVIGEIQLENSWFFPFKVNGSDDTDFVFNLFRSFENFDIINDQFSLFVEVTPVIEESSMFYLRSSLHYYKFRTRLFFRFFKYIFSFKTGSNWKKAGYDYFRDKFHKELFETRIYIVAQATSKETAKWRIRSIFNNFWVFKNYPLNQFNLRIIDSISPDIYRDSKKLGKRYMLSSEEIASFYHFPKNPKQETSLLKITARKLALPIWVPTVNYRAANNWEIIPREYPKDMNIVWISDYRSITVPVWIYDEDRLKHTYIIGKTWVGKSKFMMSLIIDDIKQWRWVWLIDPHGDNFEEALMHIPEERKKDVIIFDPTDEKFPFCMNPLDLKSNESKQVLAKWFIDIFKKFFWSNWNAKLEHVLRMIFLALLDKPESTIFDIIRALTNKDFRYEMIECIKDDVVKNFWTNEFAWWSQQFNTEAIMPILNKVWQLLSIDMIKNIFASKENKLDFRQMMDDGKILLIKLPKWKLQEEIMGFLWAMMITKIFQAAMSRQSEWKDHRRPFYLYVDEFQNFATETFNEILSEARKYGLGLTVAHQFIRQIPQKISEALFWNVWTIVSFRISPEDALIMKQQFDPFLDAYDLANLNQREFYCKLLVKWQVKDPFSLKTMYIEDPVVDTNRIQEIYNESRKRYSRSLEEAKKVVNAEQKDVIKKIEEFVEPII</sequence>
<dbReference type="Pfam" id="PF10412">
    <property type="entry name" value="TrwB_AAD_bind"/>
    <property type="match status" value="1"/>
</dbReference>
<dbReference type="InterPro" id="IPR051162">
    <property type="entry name" value="T4SS_component"/>
</dbReference>
<dbReference type="InterPro" id="IPR019476">
    <property type="entry name" value="T4SS_TraD_DNA-bd"/>
</dbReference>
<proteinExistence type="predicted"/>
<dbReference type="AlphaFoldDB" id="K2GZJ3"/>
<reference evidence="2" key="1">
    <citation type="journal article" date="2012" name="Science">
        <title>Fermentation, hydrogen, and sulfur metabolism in multiple uncultivated bacterial phyla.</title>
        <authorList>
            <person name="Wrighton K.C."/>
            <person name="Thomas B.C."/>
            <person name="Sharon I."/>
            <person name="Miller C.S."/>
            <person name="Castelle C.J."/>
            <person name="VerBerkmoes N.C."/>
            <person name="Wilkins M.J."/>
            <person name="Hettich R.L."/>
            <person name="Lipton M.S."/>
            <person name="Williams K.H."/>
            <person name="Long P.E."/>
            <person name="Banfield J.F."/>
        </authorList>
    </citation>
    <scope>NUCLEOTIDE SEQUENCE [LARGE SCALE GENOMIC DNA]</scope>
</reference>
<dbReference type="CDD" id="cd01127">
    <property type="entry name" value="TrwB_TraG_TraD_VirD4"/>
    <property type="match status" value="1"/>
</dbReference>
<organism evidence="2">
    <name type="scientific">uncultured bacterium</name>
    <name type="common">gcode 4</name>
    <dbReference type="NCBI Taxonomy" id="1234023"/>
    <lineage>
        <taxon>Bacteria</taxon>
        <taxon>environmental samples</taxon>
    </lineage>
</organism>
<dbReference type="EMBL" id="AMFJ01000263">
    <property type="protein sequence ID" value="EKE28940.1"/>
    <property type="molecule type" value="Genomic_DNA"/>
</dbReference>
<dbReference type="Gene3D" id="3.40.50.300">
    <property type="entry name" value="P-loop containing nucleotide triphosphate hydrolases"/>
    <property type="match status" value="2"/>
</dbReference>
<dbReference type="PANTHER" id="PTHR30121:SF11">
    <property type="entry name" value="AAA+ ATPASE DOMAIN-CONTAINING PROTEIN"/>
    <property type="match status" value="1"/>
</dbReference>
<feature type="domain" description="Type IV secretion system coupling protein TraD DNA-binding" evidence="1">
    <location>
        <begin position="329"/>
        <end position="630"/>
    </location>
</feature>
<accession>K2GZJ3</accession>
<dbReference type="PANTHER" id="PTHR30121">
    <property type="entry name" value="UNCHARACTERIZED PROTEIN YJGR-RELATED"/>
    <property type="match status" value="1"/>
</dbReference>
<evidence type="ECO:0000313" key="2">
    <source>
        <dbReference type="EMBL" id="EKE28940.1"/>
    </source>
</evidence>
<evidence type="ECO:0000259" key="1">
    <source>
        <dbReference type="Pfam" id="PF10412"/>
    </source>
</evidence>
<comment type="caution">
    <text evidence="2">The sequence shown here is derived from an EMBL/GenBank/DDBJ whole genome shotgun (WGS) entry which is preliminary data.</text>
</comment>
<name>K2GZJ3_9BACT</name>
<gene>
    <name evidence="2" type="ORF">ACD_2C00263G0006</name>
</gene>
<protein>
    <recommendedName>
        <fullName evidence="1">Type IV secretion system coupling protein TraD DNA-binding domain-containing protein</fullName>
    </recommendedName>
</protein>
<dbReference type="InterPro" id="IPR027417">
    <property type="entry name" value="P-loop_NTPase"/>
</dbReference>
<dbReference type="SUPFAM" id="SSF52540">
    <property type="entry name" value="P-loop containing nucleoside triphosphate hydrolases"/>
    <property type="match status" value="1"/>
</dbReference>